<gene>
    <name evidence="2" type="ORF">MM415A00143_0067</name>
    <name evidence="1" type="ORF">TM448A01880_0012</name>
</gene>
<proteinExistence type="predicted"/>
<name>A0A6H1ZTE4_9ZZZZ</name>
<dbReference type="EMBL" id="MT144214">
    <property type="protein sequence ID" value="QJA50732.1"/>
    <property type="molecule type" value="Genomic_DNA"/>
</dbReference>
<evidence type="ECO:0000313" key="1">
    <source>
        <dbReference type="EMBL" id="QJA50732.1"/>
    </source>
</evidence>
<sequence length="69" mass="8275">MSVYTKEQIDEYMEQIKAMTHKEMASLWRFAPASHPFFDRTLPFYEVFKKRFDEFGGFTPEISKSIGWD</sequence>
<organism evidence="1">
    <name type="scientific">viral metagenome</name>
    <dbReference type="NCBI Taxonomy" id="1070528"/>
    <lineage>
        <taxon>unclassified sequences</taxon>
        <taxon>metagenomes</taxon>
        <taxon>organismal metagenomes</taxon>
    </lineage>
</organism>
<reference evidence="1" key="1">
    <citation type="submission" date="2020-03" db="EMBL/GenBank/DDBJ databases">
        <title>The deep terrestrial virosphere.</title>
        <authorList>
            <person name="Holmfeldt K."/>
            <person name="Nilsson E."/>
            <person name="Simone D."/>
            <person name="Lopez-Fernandez M."/>
            <person name="Wu X."/>
            <person name="de Brujin I."/>
            <person name="Lundin D."/>
            <person name="Andersson A."/>
            <person name="Bertilsson S."/>
            <person name="Dopson M."/>
        </authorList>
    </citation>
    <scope>NUCLEOTIDE SEQUENCE</scope>
    <source>
        <strain evidence="2">MM415A00143</strain>
        <strain evidence="1">TM448A01880</strain>
    </source>
</reference>
<dbReference type="AlphaFoldDB" id="A0A6H1ZTE4"/>
<protein>
    <submittedName>
        <fullName evidence="1">Uncharacterized protein</fullName>
    </submittedName>
</protein>
<evidence type="ECO:0000313" key="2">
    <source>
        <dbReference type="EMBL" id="QJI05392.1"/>
    </source>
</evidence>
<accession>A0A6H1ZTE4</accession>
<dbReference type="EMBL" id="MT145198">
    <property type="protein sequence ID" value="QJI05392.1"/>
    <property type="molecule type" value="Genomic_DNA"/>
</dbReference>